<dbReference type="EMBL" id="JAHDYR010000062">
    <property type="protein sequence ID" value="KAG9390903.1"/>
    <property type="molecule type" value="Genomic_DNA"/>
</dbReference>
<gene>
    <name evidence="2" type="ORF">J8273_7168</name>
</gene>
<evidence type="ECO:0000313" key="2">
    <source>
        <dbReference type="EMBL" id="KAG9390903.1"/>
    </source>
</evidence>
<organism evidence="2 3">
    <name type="scientific">Carpediemonas membranifera</name>
    <dbReference type="NCBI Taxonomy" id="201153"/>
    <lineage>
        <taxon>Eukaryota</taxon>
        <taxon>Metamonada</taxon>
        <taxon>Carpediemonas-like organisms</taxon>
        <taxon>Carpediemonas</taxon>
    </lineage>
</organism>
<dbReference type="Proteomes" id="UP000717585">
    <property type="component" value="Unassembled WGS sequence"/>
</dbReference>
<keyword evidence="3" id="KW-1185">Reference proteome</keyword>
<evidence type="ECO:0000313" key="3">
    <source>
        <dbReference type="Proteomes" id="UP000717585"/>
    </source>
</evidence>
<dbReference type="AlphaFoldDB" id="A0A8J6AXM1"/>
<reference evidence="2" key="1">
    <citation type="submission" date="2021-05" db="EMBL/GenBank/DDBJ databases">
        <title>A free-living protist that lacks canonical eukaryotic 1 DNA replication and segregation systems.</title>
        <authorList>
            <person name="Salas-Leiva D.E."/>
            <person name="Tromer E.C."/>
            <person name="Curtis B.A."/>
            <person name="Jerlstrom-Hultqvist J."/>
            <person name="Kolisko M."/>
            <person name="Yi Z."/>
            <person name="Salas-Leiva J.S."/>
            <person name="Gallot-Lavallee L."/>
            <person name="Kops G.J.P.L."/>
            <person name="Archibald J.M."/>
            <person name="Simpson A.G.B."/>
            <person name="Roger A.J."/>
        </authorList>
    </citation>
    <scope>NUCLEOTIDE SEQUENCE</scope>
    <source>
        <strain evidence="2">BICM</strain>
    </source>
</reference>
<proteinExistence type="predicted"/>
<feature type="compositionally biased region" description="Basic residues" evidence="1">
    <location>
        <begin position="37"/>
        <end position="49"/>
    </location>
</feature>
<comment type="caution">
    <text evidence="2">The sequence shown here is derived from an EMBL/GenBank/DDBJ whole genome shotgun (WGS) entry which is preliminary data.</text>
</comment>
<feature type="region of interest" description="Disordered" evidence="1">
    <location>
        <begin position="1"/>
        <end position="84"/>
    </location>
</feature>
<protein>
    <submittedName>
        <fullName evidence="2">Uncharacterized protein</fullName>
    </submittedName>
</protein>
<name>A0A8J6AXM1_9EUKA</name>
<sequence length="178" mass="20062">MQTAGQVEVKETGCLGPAPETEARLNHSNWQRTMARAIRKKSTAKKARQKQIEHIEGALGKPAASGGEVPISKSQMLKQQTKRKKAYDKRITELRFMMYKLKKSDPYEKAERKKISQMIKQLTEESKVTVQETNKVADEVHALFEADLDLADNTENMVQLDGKSFNGLLDPKTGKVTM</sequence>
<evidence type="ECO:0000256" key="1">
    <source>
        <dbReference type="SAM" id="MobiDB-lite"/>
    </source>
</evidence>
<accession>A0A8J6AXM1</accession>